<keyword evidence="2" id="KW-1185">Reference proteome</keyword>
<reference evidence="1" key="1">
    <citation type="submission" date="2023-04" db="EMBL/GenBank/DDBJ databases">
        <title>Draft Genome sequencing of Naganishia species isolated from polar environments using Oxford Nanopore Technology.</title>
        <authorList>
            <person name="Leo P."/>
            <person name="Venkateswaran K."/>
        </authorList>
    </citation>
    <scope>NUCLEOTIDE SEQUENCE</scope>
    <source>
        <strain evidence="1">MNA-CCFEE 5261</strain>
    </source>
</reference>
<gene>
    <name evidence="1" type="ORF">QFC19_009009</name>
</gene>
<evidence type="ECO:0000313" key="1">
    <source>
        <dbReference type="EMBL" id="KAJ9091639.1"/>
    </source>
</evidence>
<organism evidence="1 2">
    <name type="scientific">Naganishia cerealis</name>
    <dbReference type="NCBI Taxonomy" id="610337"/>
    <lineage>
        <taxon>Eukaryota</taxon>
        <taxon>Fungi</taxon>
        <taxon>Dikarya</taxon>
        <taxon>Basidiomycota</taxon>
        <taxon>Agaricomycotina</taxon>
        <taxon>Tremellomycetes</taxon>
        <taxon>Filobasidiales</taxon>
        <taxon>Filobasidiaceae</taxon>
        <taxon>Naganishia</taxon>
    </lineage>
</organism>
<dbReference type="Proteomes" id="UP001241377">
    <property type="component" value="Unassembled WGS sequence"/>
</dbReference>
<evidence type="ECO:0000313" key="2">
    <source>
        <dbReference type="Proteomes" id="UP001241377"/>
    </source>
</evidence>
<protein>
    <submittedName>
        <fullName evidence="1">Uncharacterized protein</fullName>
    </submittedName>
</protein>
<sequence length="401" mass="44490">MSRFRSASGKLSGIGSVLVAHGPSGQVKGKWPLNVDILMDWMGGRMDYMGEGMVSRLEGAYGQTLNTRVLGEDSVITTSPEHVYQMLDSSFAAFEKGPKWRERVYEMTGDGVFSSDGGLWKYRILEPHTSTYIAVLNSFIPFPGNHDPQVPQAFDIQRITKCLALDVAMSWLCGHTTGLLDKCFGRDQSWDTANNEKSEGVKVFEAFAEAQAVASMRIKAGTLWSLFEWRKNKMAEPMRIIRGFIRPIVIDAVRKQMTEVNGNATKPKASGGAVHAAAETLLDHLVQVLDDPRAIEDEIINILIAASDTVGRSFSSSIDTRVKLIGSWLQSHIPGTFQTAAALTACIYCLVMYPECLARIARESEQVPEEKGRPEDVLRECEYLNAFVHEVLRLYPPVPLK</sequence>
<accession>A0ACC2UXH6</accession>
<comment type="caution">
    <text evidence="1">The sequence shown here is derived from an EMBL/GenBank/DDBJ whole genome shotgun (WGS) entry which is preliminary data.</text>
</comment>
<dbReference type="EMBL" id="JASBWR010000146">
    <property type="protein sequence ID" value="KAJ9091639.1"/>
    <property type="molecule type" value="Genomic_DNA"/>
</dbReference>
<name>A0ACC2UXH6_9TREE</name>
<proteinExistence type="predicted"/>